<dbReference type="AlphaFoldDB" id="A0A9P6NIP8"/>
<keyword evidence="1" id="KW-0472">Membrane</keyword>
<keyword evidence="3" id="KW-1185">Reference proteome</keyword>
<dbReference type="Proteomes" id="UP000886653">
    <property type="component" value="Unassembled WGS sequence"/>
</dbReference>
<evidence type="ECO:0008006" key="4">
    <source>
        <dbReference type="Google" id="ProtNLM"/>
    </source>
</evidence>
<dbReference type="EMBL" id="MU167287">
    <property type="protein sequence ID" value="KAG0144844.1"/>
    <property type="molecule type" value="Genomic_DNA"/>
</dbReference>
<proteinExistence type="predicted"/>
<keyword evidence="1" id="KW-1133">Transmembrane helix</keyword>
<feature type="transmembrane region" description="Helical" evidence="1">
    <location>
        <begin position="94"/>
        <end position="117"/>
    </location>
</feature>
<dbReference type="OrthoDB" id="2279611at2759"/>
<feature type="transmembrane region" description="Helical" evidence="1">
    <location>
        <begin position="54"/>
        <end position="82"/>
    </location>
</feature>
<evidence type="ECO:0000313" key="2">
    <source>
        <dbReference type="EMBL" id="KAG0144844.1"/>
    </source>
</evidence>
<gene>
    <name evidence="2" type="ORF">CROQUDRAFT_672090</name>
</gene>
<protein>
    <recommendedName>
        <fullName evidence="4">Tetraspanin</fullName>
    </recommendedName>
</protein>
<comment type="caution">
    <text evidence="2">The sequence shown here is derived from an EMBL/GenBank/DDBJ whole genome shotgun (WGS) entry which is preliminary data.</text>
</comment>
<reference evidence="2" key="1">
    <citation type="submission" date="2013-11" db="EMBL/GenBank/DDBJ databases">
        <title>Genome sequence of the fusiform rust pathogen reveals effectors for host alternation and coevolution with pine.</title>
        <authorList>
            <consortium name="DOE Joint Genome Institute"/>
            <person name="Smith K."/>
            <person name="Pendleton A."/>
            <person name="Kubisiak T."/>
            <person name="Anderson C."/>
            <person name="Salamov A."/>
            <person name="Aerts A."/>
            <person name="Riley R."/>
            <person name="Clum A."/>
            <person name="Lindquist E."/>
            <person name="Ence D."/>
            <person name="Campbell M."/>
            <person name="Kronenberg Z."/>
            <person name="Feau N."/>
            <person name="Dhillon B."/>
            <person name="Hamelin R."/>
            <person name="Burleigh J."/>
            <person name="Smith J."/>
            <person name="Yandell M."/>
            <person name="Nelson C."/>
            <person name="Grigoriev I."/>
            <person name="Davis J."/>
        </authorList>
    </citation>
    <scope>NUCLEOTIDE SEQUENCE</scope>
    <source>
        <strain evidence="2">G11</strain>
    </source>
</reference>
<organism evidence="2 3">
    <name type="scientific">Cronartium quercuum f. sp. fusiforme G11</name>
    <dbReference type="NCBI Taxonomy" id="708437"/>
    <lineage>
        <taxon>Eukaryota</taxon>
        <taxon>Fungi</taxon>
        <taxon>Dikarya</taxon>
        <taxon>Basidiomycota</taxon>
        <taxon>Pucciniomycotina</taxon>
        <taxon>Pucciniomycetes</taxon>
        <taxon>Pucciniales</taxon>
        <taxon>Coleosporiaceae</taxon>
        <taxon>Cronartium</taxon>
    </lineage>
</organism>
<evidence type="ECO:0000256" key="1">
    <source>
        <dbReference type="SAM" id="Phobius"/>
    </source>
</evidence>
<sequence>MKLDSLTRYTYIFIFLDILLFAAAVFTLIVVIGWKHLLNQHPGPNPKLFTRLTVSVPFVNAGLLFSGTAFAAALVSLWPILTRPTRENAATRPVAIHLVVLFIVFLFTMAGATAIWFTTLRIRALFTPIWESQPLEIKLYIQDSLSCCGWFNATSAGLFNDDLRSGFCVDPDSIPRDPDPNVSIGCVGNFTNKADGIFNDTFTTLYGFTAIELGLFLAGACIANLRMQKKRFLGIDYKLTTGGKGGFV</sequence>
<name>A0A9P6NIP8_9BASI</name>
<feature type="transmembrane region" description="Helical" evidence="1">
    <location>
        <begin position="12"/>
        <end position="34"/>
    </location>
</feature>
<feature type="transmembrane region" description="Helical" evidence="1">
    <location>
        <begin position="205"/>
        <end position="225"/>
    </location>
</feature>
<accession>A0A9P6NIP8</accession>
<keyword evidence="1" id="KW-0812">Transmembrane</keyword>
<evidence type="ECO:0000313" key="3">
    <source>
        <dbReference type="Proteomes" id="UP000886653"/>
    </source>
</evidence>